<keyword evidence="4" id="KW-0175">Coiled coil</keyword>
<sequence length="715" mass="80283">MDFNHDSSSSNGLETSMNTANGDNKIYHRHSTHQIQRLEAYFKECPHPDDSQRHKLGEELKLKPKQIKFWFQNKRTQAKAQIEKAINASLRAENIRIRRENEVIQEALKTVTCPPCGGPRLGKEEREPYLQKLHAHNAYLKGQHKQVLDFVNNNGGHSIPSVNSLAHRQGPSSYASTSNDPHVSYRTSSNHSVQPPSLEREPYTHEHLNIAKPPHHFQPLSQMEKMKMSEMMVSAVTEIIRLIHIEEPMWIKSSIDERLVIDQENYEKSFTNIIHLKSPSARIESSKEVVVVPMDARNLVNMFLDTEKWARLFSTIVNEAKTIHVLESMDTQRQNFSQLMYEQLHILSPLVPPREFMILRCCQQIEDDLWVIADVSCHHVNIDFESPSCSKRPSGCLIQALPNGLSKVTWMEHVEVNDKVRTHRIYRDLLCGGCGYGARRWTVTLERMCERLSLSSISVFLTTDYAGVVKTIEGRRSVVNLGERMLKNFAWILKMSGNYDFSQLSETNSSGVRVSVRVNSEAGQPTGLIVCAASSLCLPLSPLQVYNFLTNLEIRHQWDVLCLGNPAAEVAGFVTGTDDKNRVNILQPTSATDKADLMIIQDSFIDALGGMVVYAPVDLNTAYAAVSGQVNPSGIPILPSGFIISRDGRHSTAPELEDGSDYSTTLLTVAFQILVSGPTLSGDLQIEESTATVNTLITSTLQRIKVMLDCNDNKV</sequence>
<dbReference type="FunFam" id="1.10.10.60:FF:000229">
    <property type="entry name" value="Homeobox-leucine zipper protein HDG1"/>
    <property type="match status" value="1"/>
</dbReference>
<evidence type="ECO:0000256" key="9">
    <source>
        <dbReference type="PROSITE-ProRule" id="PRU00108"/>
    </source>
</evidence>
<comment type="similarity">
    <text evidence="2">Belongs to the HD-ZIP homeobox family. Class IV subfamily.</text>
</comment>
<accession>A0A8X7VIP3</accession>
<dbReference type="PANTHER" id="PTHR45654:SF9">
    <property type="entry name" value="HOMEOBOX-LEUCINE ZIPPER PROTEIN HDG10-RELATED"/>
    <property type="match status" value="1"/>
</dbReference>
<evidence type="ECO:0000256" key="3">
    <source>
        <dbReference type="ARBA" id="ARBA00023015"/>
    </source>
</evidence>
<evidence type="ECO:0000256" key="4">
    <source>
        <dbReference type="ARBA" id="ARBA00023054"/>
    </source>
</evidence>
<feature type="region of interest" description="Disordered" evidence="11">
    <location>
        <begin position="159"/>
        <end position="199"/>
    </location>
</feature>
<dbReference type="InterPro" id="IPR023393">
    <property type="entry name" value="START-like_dom_sf"/>
</dbReference>
<gene>
    <name evidence="14" type="ORF">Bca52824_023257</name>
</gene>
<dbReference type="InterPro" id="IPR009057">
    <property type="entry name" value="Homeodomain-like_sf"/>
</dbReference>
<evidence type="ECO:0000256" key="7">
    <source>
        <dbReference type="ARBA" id="ARBA00023163"/>
    </source>
</evidence>
<evidence type="ECO:0000313" key="14">
    <source>
        <dbReference type="EMBL" id="KAG2311700.1"/>
    </source>
</evidence>
<proteinExistence type="inferred from homology"/>
<evidence type="ECO:0000313" key="15">
    <source>
        <dbReference type="Proteomes" id="UP000886595"/>
    </source>
</evidence>
<feature type="domain" description="Homeobox" evidence="12">
    <location>
        <begin position="21"/>
        <end position="81"/>
    </location>
</feature>
<dbReference type="InterPro" id="IPR042160">
    <property type="entry name" value="HD-Zip_IV"/>
</dbReference>
<evidence type="ECO:0000259" key="12">
    <source>
        <dbReference type="PROSITE" id="PS50071"/>
    </source>
</evidence>
<comment type="subcellular location">
    <subcellularLocation>
        <location evidence="1 9 10">Nucleus</location>
    </subcellularLocation>
</comment>
<keyword evidence="6 9" id="KW-0371">Homeobox</keyword>
<dbReference type="InterPro" id="IPR001356">
    <property type="entry name" value="HD"/>
</dbReference>
<dbReference type="Gene3D" id="1.10.10.60">
    <property type="entry name" value="Homeodomain-like"/>
    <property type="match status" value="1"/>
</dbReference>
<evidence type="ECO:0000256" key="5">
    <source>
        <dbReference type="ARBA" id="ARBA00023125"/>
    </source>
</evidence>
<evidence type="ECO:0000256" key="6">
    <source>
        <dbReference type="ARBA" id="ARBA00023155"/>
    </source>
</evidence>
<evidence type="ECO:0000256" key="8">
    <source>
        <dbReference type="ARBA" id="ARBA00023242"/>
    </source>
</evidence>
<dbReference type="SMART" id="SM00234">
    <property type="entry name" value="START"/>
    <property type="match status" value="1"/>
</dbReference>
<dbReference type="SUPFAM" id="SSF55961">
    <property type="entry name" value="Bet v1-like"/>
    <property type="match status" value="2"/>
</dbReference>
<keyword evidence="7" id="KW-0804">Transcription</keyword>
<dbReference type="CDD" id="cd00086">
    <property type="entry name" value="homeodomain"/>
    <property type="match status" value="1"/>
</dbReference>
<comment type="caution">
    <text evidence="14">The sequence shown here is derived from an EMBL/GenBank/DDBJ whole genome shotgun (WGS) entry which is preliminary data.</text>
</comment>
<dbReference type="Gene3D" id="3.30.530.20">
    <property type="match status" value="1"/>
</dbReference>
<dbReference type="CDD" id="cd08875">
    <property type="entry name" value="START_ArGLABRA2_like"/>
    <property type="match status" value="1"/>
</dbReference>
<dbReference type="Proteomes" id="UP000886595">
    <property type="component" value="Unassembled WGS sequence"/>
</dbReference>
<keyword evidence="5 9" id="KW-0238">DNA-binding</keyword>
<keyword evidence="3" id="KW-0805">Transcription regulation</keyword>
<feature type="region of interest" description="Disordered" evidence="11">
    <location>
        <begin position="1"/>
        <end position="22"/>
    </location>
</feature>
<dbReference type="EMBL" id="JAAMPC010000005">
    <property type="protein sequence ID" value="KAG2311700.1"/>
    <property type="molecule type" value="Genomic_DNA"/>
</dbReference>
<dbReference type="GO" id="GO:0003677">
    <property type="term" value="F:DNA binding"/>
    <property type="evidence" value="ECO:0007669"/>
    <property type="project" value="UniProtKB-UniRule"/>
</dbReference>
<dbReference type="InterPro" id="IPR002913">
    <property type="entry name" value="START_lipid-bd_dom"/>
</dbReference>
<feature type="domain" description="START" evidence="13">
    <location>
        <begin position="221"/>
        <end position="454"/>
    </location>
</feature>
<organism evidence="14 15">
    <name type="scientific">Brassica carinata</name>
    <name type="common">Ethiopian mustard</name>
    <name type="synonym">Abyssinian cabbage</name>
    <dbReference type="NCBI Taxonomy" id="52824"/>
    <lineage>
        <taxon>Eukaryota</taxon>
        <taxon>Viridiplantae</taxon>
        <taxon>Streptophyta</taxon>
        <taxon>Embryophyta</taxon>
        <taxon>Tracheophyta</taxon>
        <taxon>Spermatophyta</taxon>
        <taxon>Magnoliopsida</taxon>
        <taxon>eudicotyledons</taxon>
        <taxon>Gunneridae</taxon>
        <taxon>Pentapetalae</taxon>
        <taxon>rosids</taxon>
        <taxon>malvids</taxon>
        <taxon>Brassicales</taxon>
        <taxon>Brassicaceae</taxon>
        <taxon>Brassiceae</taxon>
        <taxon>Brassica</taxon>
    </lineage>
</organism>
<evidence type="ECO:0000256" key="2">
    <source>
        <dbReference type="ARBA" id="ARBA00006789"/>
    </source>
</evidence>
<keyword evidence="8 9" id="KW-0539">Nucleus</keyword>
<feature type="DNA-binding region" description="Homeobox" evidence="9">
    <location>
        <begin position="23"/>
        <end position="82"/>
    </location>
</feature>
<evidence type="ECO:0000256" key="10">
    <source>
        <dbReference type="RuleBase" id="RU000682"/>
    </source>
</evidence>
<reference evidence="14 15" key="1">
    <citation type="submission" date="2020-02" db="EMBL/GenBank/DDBJ databases">
        <authorList>
            <person name="Ma Q."/>
            <person name="Huang Y."/>
            <person name="Song X."/>
            <person name="Pei D."/>
        </authorList>
    </citation>
    <scope>NUCLEOTIDE SEQUENCE [LARGE SCALE GENOMIC DNA]</scope>
    <source>
        <strain evidence="14">Sxm20200214</strain>
        <tissue evidence="14">Leaf</tissue>
    </source>
</reference>
<keyword evidence="15" id="KW-1185">Reference proteome</keyword>
<name>A0A8X7VIP3_BRACI</name>
<dbReference type="PROSITE" id="PS50848">
    <property type="entry name" value="START"/>
    <property type="match status" value="1"/>
</dbReference>
<feature type="compositionally biased region" description="Polar residues" evidence="11">
    <location>
        <begin position="159"/>
        <end position="195"/>
    </location>
</feature>
<evidence type="ECO:0000256" key="11">
    <source>
        <dbReference type="SAM" id="MobiDB-lite"/>
    </source>
</evidence>
<evidence type="ECO:0000256" key="1">
    <source>
        <dbReference type="ARBA" id="ARBA00004123"/>
    </source>
</evidence>
<dbReference type="Pfam" id="PF00046">
    <property type="entry name" value="Homeodomain"/>
    <property type="match status" value="1"/>
</dbReference>
<evidence type="ECO:0000259" key="13">
    <source>
        <dbReference type="PROSITE" id="PS50848"/>
    </source>
</evidence>
<dbReference type="SUPFAM" id="SSF46689">
    <property type="entry name" value="Homeodomain-like"/>
    <property type="match status" value="1"/>
</dbReference>
<dbReference type="OrthoDB" id="6159439at2759"/>
<dbReference type="PANTHER" id="PTHR45654">
    <property type="entry name" value="HOMEOBOX-LEUCINE ZIPPER PROTEIN MERISTEM L1"/>
    <property type="match status" value="1"/>
</dbReference>
<dbReference type="InterPro" id="IPR057993">
    <property type="entry name" value="HD-Zip_IV_C"/>
</dbReference>
<protein>
    <submittedName>
        <fullName evidence="14">Uncharacterized protein</fullName>
    </submittedName>
</protein>
<dbReference type="AlphaFoldDB" id="A0A8X7VIP3"/>
<dbReference type="PROSITE" id="PS50071">
    <property type="entry name" value="HOMEOBOX_2"/>
    <property type="match status" value="1"/>
</dbReference>
<dbReference type="Pfam" id="PF25797">
    <property type="entry name" value="PDF2_C"/>
    <property type="match status" value="1"/>
</dbReference>
<dbReference type="GO" id="GO:0005634">
    <property type="term" value="C:nucleus"/>
    <property type="evidence" value="ECO:0007669"/>
    <property type="project" value="UniProtKB-SubCell"/>
</dbReference>
<dbReference type="GO" id="GO:0008289">
    <property type="term" value="F:lipid binding"/>
    <property type="evidence" value="ECO:0007669"/>
    <property type="project" value="InterPro"/>
</dbReference>
<dbReference type="Pfam" id="PF01852">
    <property type="entry name" value="START"/>
    <property type="match status" value="1"/>
</dbReference>
<dbReference type="SMART" id="SM00389">
    <property type="entry name" value="HOX"/>
    <property type="match status" value="1"/>
</dbReference>